<keyword evidence="8 13" id="KW-0457">Lysine biosynthesis</keyword>
<dbReference type="SUPFAM" id="SSF51735">
    <property type="entry name" value="NAD(P)-binding Rossmann-fold domains"/>
    <property type="match status" value="1"/>
</dbReference>
<feature type="binding site" evidence="13">
    <location>
        <position position="158"/>
    </location>
    <ligand>
        <name>(S)-2,3,4,5-tetrahydrodipicolinate</name>
        <dbReference type="ChEBI" id="CHEBI:16845"/>
    </ligand>
</feature>
<evidence type="ECO:0000256" key="10">
    <source>
        <dbReference type="ARBA" id="ARBA00038983"/>
    </source>
</evidence>
<feature type="binding site" evidence="13">
    <location>
        <position position="37"/>
    </location>
    <ligand>
        <name>NADP(+)</name>
        <dbReference type="ChEBI" id="CHEBI:58349"/>
    </ligand>
</feature>
<reference evidence="16" key="1">
    <citation type="submission" date="2021-02" db="EMBL/GenBank/DDBJ databases">
        <title>Genome sequence of Rhodospirillales sp. strain TMPK1 isolated from soil.</title>
        <authorList>
            <person name="Nakai R."/>
            <person name="Kusada H."/>
            <person name="Tamaki H."/>
        </authorList>
    </citation>
    <scope>NUCLEOTIDE SEQUENCE</scope>
    <source>
        <strain evidence="16">TMPK1</strain>
    </source>
</reference>
<dbReference type="FunFam" id="3.30.360.10:FF:000004">
    <property type="entry name" value="4-hydroxy-tetrahydrodipicolinate reductase"/>
    <property type="match status" value="1"/>
</dbReference>
<dbReference type="NCBIfam" id="TIGR00036">
    <property type="entry name" value="dapB"/>
    <property type="match status" value="1"/>
</dbReference>
<dbReference type="AlphaFoldDB" id="A0A8S8XD91"/>
<dbReference type="HAMAP" id="MF_00102">
    <property type="entry name" value="DapB"/>
    <property type="match status" value="1"/>
</dbReference>
<evidence type="ECO:0000256" key="7">
    <source>
        <dbReference type="ARBA" id="ARBA00023027"/>
    </source>
</evidence>
<dbReference type="InterPro" id="IPR036291">
    <property type="entry name" value="NAD(P)-bd_dom_sf"/>
</dbReference>
<evidence type="ECO:0000256" key="5">
    <source>
        <dbReference type="ARBA" id="ARBA00022915"/>
    </source>
</evidence>
<organism evidence="16 17">
    <name type="scientific">Roseiterribacter gracilis</name>
    <dbReference type="NCBI Taxonomy" id="2812848"/>
    <lineage>
        <taxon>Bacteria</taxon>
        <taxon>Pseudomonadati</taxon>
        <taxon>Pseudomonadota</taxon>
        <taxon>Alphaproteobacteria</taxon>
        <taxon>Rhodospirillales</taxon>
        <taxon>Roseiterribacteraceae</taxon>
        <taxon>Roseiterribacter</taxon>
    </lineage>
</organism>
<feature type="binding site" evidence="13">
    <location>
        <position position="36"/>
    </location>
    <ligand>
        <name>NAD(+)</name>
        <dbReference type="ChEBI" id="CHEBI:57540"/>
    </ligand>
</feature>
<keyword evidence="3 13" id="KW-0028">Amino-acid biosynthesis</keyword>
<dbReference type="InterPro" id="IPR000846">
    <property type="entry name" value="DapB_N"/>
</dbReference>
<comment type="catalytic activity">
    <reaction evidence="12 13">
        <text>(S)-2,3,4,5-tetrahydrodipicolinate + NAD(+) + H2O = (2S,4S)-4-hydroxy-2,3,4,5-tetrahydrodipicolinate + NADH + H(+)</text>
        <dbReference type="Rhea" id="RHEA:35323"/>
        <dbReference type="ChEBI" id="CHEBI:15377"/>
        <dbReference type="ChEBI" id="CHEBI:15378"/>
        <dbReference type="ChEBI" id="CHEBI:16845"/>
        <dbReference type="ChEBI" id="CHEBI:57540"/>
        <dbReference type="ChEBI" id="CHEBI:57945"/>
        <dbReference type="ChEBI" id="CHEBI:67139"/>
        <dbReference type="EC" id="1.17.1.8"/>
    </reaction>
</comment>
<comment type="pathway">
    <text evidence="9 13">Amino-acid biosynthesis; L-lysine biosynthesis via DAP pathway; (S)-tetrahydrodipicolinate from L-aspartate: step 4/4.</text>
</comment>
<dbReference type="PIRSF" id="PIRSF000161">
    <property type="entry name" value="DHPR"/>
    <property type="match status" value="1"/>
</dbReference>
<dbReference type="PROSITE" id="PS01298">
    <property type="entry name" value="DAPB"/>
    <property type="match status" value="1"/>
</dbReference>
<evidence type="ECO:0000259" key="14">
    <source>
        <dbReference type="Pfam" id="PF01113"/>
    </source>
</evidence>
<comment type="caution">
    <text evidence="13">Was originally thought to be a dihydrodipicolinate reductase (DHDPR), catalyzing the conversion of dihydrodipicolinate to tetrahydrodipicolinate. However, it was shown in E.coli that the substrate of the enzymatic reaction is not dihydrodipicolinate (DHDP) but in fact (2S,4S)-4-hydroxy-2,3,4,5-tetrahydrodipicolinic acid (HTPA), the product released by the DapA-catalyzed reaction.</text>
</comment>
<dbReference type="GO" id="GO:0009089">
    <property type="term" value="P:lysine biosynthetic process via diaminopimelate"/>
    <property type="evidence" value="ECO:0007669"/>
    <property type="project" value="UniProtKB-UniRule"/>
</dbReference>
<proteinExistence type="inferred from homology"/>
<comment type="catalytic activity">
    <reaction evidence="11 13">
        <text>(S)-2,3,4,5-tetrahydrodipicolinate + NADP(+) + H2O = (2S,4S)-4-hydroxy-2,3,4,5-tetrahydrodipicolinate + NADPH + H(+)</text>
        <dbReference type="Rhea" id="RHEA:35331"/>
        <dbReference type="ChEBI" id="CHEBI:15377"/>
        <dbReference type="ChEBI" id="CHEBI:15378"/>
        <dbReference type="ChEBI" id="CHEBI:16845"/>
        <dbReference type="ChEBI" id="CHEBI:57783"/>
        <dbReference type="ChEBI" id="CHEBI:58349"/>
        <dbReference type="ChEBI" id="CHEBI:67139"/>
        <dbReference type="EC" id="1.17.1.8"/>
    </reaction>
</comment>
<dbReference type="GO" id="GO:0019877">
    <property type="term" value="P:diaminopimelate biosynthetic process"/>
    <property type="evidence" value="ECO:0007669"/>
    <property type="project" value="UniProtKB-UniRule"/>
</dbReference>
<evidence type="ECO:0000256" key="1">
    <source>
        <dbReference type="ARBA" id="ARBA00006642"/>
    </source>
</evidence>
<feature type="binding site" evidence="13">
    <location>
        <begin position="100"/>
        <end position="102"/>
    </location>
    <ligand>
        <name>NAD(+)</name>
        <dbReference type="ChEBI" id="CHEBI:57540"/>
    </ligand>
</feature>
<evidence type="ECO:0000256" key="13">
    <source>
        <dbReference type="HAMAP-Rule" id="MF_00102"/>
    </source>
</evidence>
<dbReference type="SUPFAM" id="SSF55347">
    <property type="entry name" value="Glyceraldehyde-3-phosphate dehydrogenase-like, C-terminal domain"/>
    <property type="match status" value="1"/>
</dbReference>
<dbReference type="GO" id="GO:0008839">
    <property type="term" value="F:4-hydroxy-tetrahydrodipicolinate reductase"/>
    <property type="evidence" value="ECO:0007669"/>
    <property type="project" value="UniProtKB-UniRule"/>
</dbReference>
<dbReference type="EMBL" id="BOPV01000001">
    <property type="protein sequence ID" value="GIL40654.1"/>
    <property type="molecule type" value="Genomic_DNA"/>
</dbReference>
<feature type="binding site" evidence="13">
    <location>
        <begin position="167"/>
        <end position="168"/>
    </location>
    <ligand>
        <name>(S)-2,3,4,5-tetrahydrodipicolinate</name>
        <dbReference type="ChEBI" id="CHEBI:16845"/>
    </ligand>
</feature>
<dbReference type="Pfam" id="PF05173">
    <property type="entry name" value="DapB_C"/>
    <property type="match status" value="1"/>
</dbReference>
<evidence type="ECO:0000256" key="11">
    <source>
        <dbReference type="ARBA" id="ARBA00049080"/>
    </source>
</evidence>
<gene>
    <name evidence="13 16" type="primary">dapB</name>
    <name evidence="16" type="ORF">TMPK1_28910</name>
</gene>
<dbReference type="Gene3D" id="3.30.360.10">
    <property type="entry name" value="Dihydrodipicolinate Reductase, domain 2"/>
    <property type="match status" value="1"/>
</dbReference>
<evidence type="ECO:0000256" key="2">
    <source>
        <dbReference type="ARBA" id="ARBA00022490"/>
    </source>
</evidence>
<feature type="binding site" evidence="13">
    <location>
        <begin position="124"/>
        <end position="127"/>
    </location>
    <ligand>
        <name>NAD(+)</name>
        <dbReference type="ChEBI" id="CHEBI:57540"/>
    </ligand>
</feature>
<dbReference type="GO" id="GO:0016726">
    <property type="term" value="F:oxidoreductase activity, acting on CH or CH2 groups, NAD or NADP as acceptor"/>
    <property type="evidence" value="ECO:0007669"/>
    <property type="project" value="UniProtKB-UniRule"/>
</dbReference>
<protein>
    <recommendedName>
        <fullName evidence="10 13">4-hydroxy-tetrahydrodipicolinate reductase</fullName>
        <shortName evidence="13">HTPA reductase</shortName>
        <ecNumber evidence="10 13">1.17.1.8</ecNumber>
    </recommendedName>
</protein>
<evidence type="ECO:0000256" key="3">
    <source>
        <dbReference type="ARBA" id="ARBA00022605"/>
    </source>
</evidence>
<feature type="domain" description="Dihydrodipicolinate reductase N-terminal" evidence="14">
    <location>
        <begin position="4"/>
        <end position="127"/>
    </location>
</feature>
<dbReference type="Pfam" id="PF01113">
    <property type="entry name" value="DapB_N"/>
    <property type="match status" value="1"/>
</dbReference>
<accession>A0A8S8XD91</accession>
<keyword evidence="5 13" id="KW-0220">Diaminopimelate biosynthesis</keyword>
<evidence type="ECO:0000259" key="15">
    <source>
        <dbReference type="Pfam" id="PF05173"/>
    </source>
</evidence>
<evidence type="ECO:0000256" key="4">
    <source>
        <dbReference type="ARBA" id="ARBA00022857"/>
    </source>
</evidence>
<sequence length="269" mass="27571">MSDIRIAVLGAGGRMGRALIRTIEATNGAVLAGASDRAGSEVIGQDAGVLAGARAANVKIVDDVAAAFAQADVAIDFTAPGALDAHLAAARATKTALVIGTTGLQAPQESAIAAFAKDFPVIRSANYSVGVTLLRALVRQAATVLGPDYDAEIVEMHHNAKVDAPSGTALALGRAVAAGRNVQLENVWVKERDGHTGAREPGTIGFATLRGGDVAGDHTVYFAAAGERLELGHRATSREVFATGAVRAALWVAKQKPGLYDMDDVLGLT</sequence>
<keyword evidence="7 13" id="KW-0520">NAD</keyword>
<dbReference type="InterPro" id="IPR023940">
    <property type="entry name" value="DHDPR_bac"/>
</dbReference>
<feature type="active site" description="Proton donor" evidence="13">
    <location>
        <position position="161"/>
    </location>
</feature>
<evidence type="ECO:0000256" key="12">
    <source>
        <dbReference type="ARBA" id="ARBA00049396"/>
    </source>
</evidence>
<feature type="domain" description="Dihydrodipicolinate reductase C-terminal" evidence="15">
    <location>
        <begin position="130"/>
        <end position="266"/>
    </location>
</feature>
<keyword evidence="4 13" id="KW-0521">NADP</keyword>
<dbReference type="GO" id="GO:0005829">
    <property type="term" value="C:cytosol"/>
    <property type="evidence" value="ECO:0007669"/>
    <property type="project" value="TreeGrafter"/>
</dbReference>
<dbReference type="PANTHER" id="PTHR20836">
    <property type="entry name" value="DIHYDRODIPICOLINATE REDUCTASE"/>
    <property type="match status" value="1"/>
</dbReference>
<evidence type="ECO:0000256" key="8">
    <source>
        <dbReference type="ARBA" id="ARBA00023154"/>
    </source>
</evidence>
<comment type="function">
    <text evidence="13">Catalyzes the conversion of 4-hydroxy-tetrahydrodipicolinate (HTPA) to tetrahydrodipicolinate.</text>
</comment>
<evidence type="ECO:0000256" key="6">
    <source>
        <dbReference type="ARBA" id="ARBA00023002"/>
    </source>
</evidence>
<dbReference type="EC" id="1.17.1.8" evidence="10 13"/>
<dbReference type="Proteomes" id="UP000681075">
    <property type="component" value="Unassembled WGS sequence"/>
</dbReference>
<keyword evidence="2 13" id="KW-0963">Cytoplasm</keyword>
<comment type="subcellular location">
    <subcellularLocation>
        <location evidence="13">Cytoplasm</location>
    </subcellularLocation>
</comment>
<comment type="caution">
    <text evidence="16">The sequence shown here is derived from an EMBL/GenBank/DDBJ whole genome shotgun (WGS) entry which is preliminary data.</text>
</comment>
<dbReference type="Gene3D" id="3.40.50.720">
    <property type="entry name" value="NAD(P)-binding Rossmann-like Domain"/>
    <property type="match status" value="1"/>
</dbReference>
<keyword evidence="17" id="KW-1185">Reference proteome</keyword>
<dbReference type="GO" id="GO:0050661">
    <property type="term" value="F:NADP binding"/>
    <property type="evidence" value="ECO:0007669"/>
    <property type="project" value="UniProtKB-UniRule"/>
</dbReference>
<comment type="similarity">
    <text evidence="1 13">Belongs to the DapB family.</text>
</comment>
<evidence type="ECO:0000313" key="16">
    <source>
        <dbReference type="EMBL" id="GIL40654.1"/>
    </source>
</evidence>
<dbReference type="InterPro" id="IPR022663">
    <property type="entry name" value="DapB_C"/>
</dbReference>
<dbReference type="PANTHER" id="PTHR20836:SF0">
    <property type="entry name" value="4-HYDROXY-TETRAHYDRODIPICOLINATE REDUCTASE 1, CHLOROPLASTIC-RELATED"/>
    <property type="match status" value="1"/>
</dbReference>
<evidence type="ECO:0000313" key="17">
    <source>
        <dbReference type="Proteomes" id="UP000681075"/>
    </source>
</evidence>
<dbReference type="CDD" id="cd02274">
    <property type="entry name" value="DHDPR_N"/>
    <property type="match status" value="1"/>
</dbReference>
<feature type="binding site" evidence="13">
    <location>
        <begin position="10"/>
        <end position="15"/>
    </location>
    <ligand>
        <name>NAD(+)</name>
        <dbReference type="ChEBI" id="CHEBI:57540"/>
    </ligand>
</feature>
<feature type="active site" description="Proton donor/acceptor" evidence="13">
    <location>
        <position position="157"/>
    </location>
</feature>
<dbReference type="InterPro" id="IPR022664">
    <property type="entry name" value="DapB_N_CS"/>
</dbReference>
<dbReference type="GO" id="GO:0051287">
    <property type="term" value="F:NAD binding"/>
    <property type="evidence" value="ECO:0007669"/>
    <property type="project" value="UniProtKB-UniRule"/>
</dbReference>
<keyword evidence="6 13" id="KW-0560">Oxidoreductase</keyword>
<comment type="subunit">
    <text evidence="13">Homotetramer.</text>
</comment>
<name>A0A8S8XD91_9PROT</name>
<evidence type="ECO:0000256" key="9">
    <source>
        <dbReference type="ARBA" id="ARBA00037922"/>
    </source>
</evidence>